<protein>
    <recommendedName>
        <fullName evidence="2">Resolvase HTH domain-containing protein</fullName>
    </recommendedName>
</protein>
<dbReference type="InterPro" id="IPR036390">
    <property type="entry name" value="WH_DNA-bd_sf"/>
</dbReference>
<dbReference type="Proteomes" id="UP000029672">
    <property type="component" value="Chromosome"/>
</dbReference>
<dbReference type="EMBL" id="CP009574">
    <property type="protein sequence ID" value="AIT09908.1"/>
    <property type="molecule type" value="Genomic_DNA"/>
</dbReference>
<evidence type="ECO:0000256" key="1">
    <source>
        <dbReference type="SAM" id="MobiDB-lite"/>
    </source>
</evidence>
<dbReference type="SUPFAM" id="SSF46785">
    <property type="entry name" value="Winged helix' DNA-binding domain"/>
    <property type="match status" value="1"/>
</dbReference>
<feature type="compositionally biased region" description="Polar residues" evidence="1">
    <location>
        <begin position="73"/>
        <end position="109"/>
    </location>
</feature>
<name>A0A097EQR4_9GAMM</name>
<dbReference type="AlphaFoldDB" id="A0A097EQR4"/>
<dbReference type="GO" id="GO:0000150">
    <property type="term" value="F:DNA strand exchange activity"/>
    <property type="evidence" value="ECO:0007669"/>
    <property type="project" value="InterPro"/>
</dbReference>
<sequence>MRIPVQKEIAMKRAIFNAIKNGQSAAKLADGFGVSKSTIYKYRRALRDQGFVKKNENDVYVVTQSKFLEDISSKPSKNITKENTSIGNPEKQTPSIDTPDMATTNTQTHNTEEKIQEKLREIRMTRVAAQQAEENTGLFKKFFNKFKKS</sequence>
<accession>A0A097EQR4</accession>
<evidence type="ECO:0000259" key="2">
    <source>
        <dbReference type="Pfam" id="PF02796"/>
    </source>
</evidence>
<dbReference type="KEGG" id="frf:LO80_07965"/>
<dbReference type="eggNOG" id="COG1414">
    <property type="taxonomic scope" value="Bacteria"/>
</dbReference>
<evidence type="ECO:0000313" key="3">
    <source>
        <dbReference type="EMBL" id="AIT09908.1"/>
    </source>
</evidence>
<dbReference type="STRING" id="1547445.LO80_07965"/>
<feature type="domain" description="Resolvase HTH" evidence="2">
    <location>
        <begin position="20"/>
        <end position="44"/>
    </location>
</feature>
<evidence type="ECO:0000313" key="4">
    <source>
        <dbReference type="Proteomes" id="UP000029672"/>
    </source>
</evidence>
<organism evidence="3 4">
    <name type="scientific">Candidatus Francisella endociliophora</name>
    <dbReference type="NCBI Taxonomy" id="653937"/>
    <lineage>
        <taxon>Bacteria</taxon>
        <taxon>Pseudomonadati</taxon>
        <taxon>Pseudomonadota</taxon>
        <taxon>Gammaproteobacteria</taxon>
        <taxon>Thiotrichales</taxon>
        <taxon>Francisellaceae</taxon>
        <taxon>Francisella</taxon>
    </lineage>
</organism>
<dbReference type="InterPro" id="IPR006120">
    <property type="entry name" value="Resolvase_HTH_dom"/>
</dbReference>
<dbReference type="HOGENOM" id="CLU_1683999_0_0_6"/>
<dbReference type="Pfam" id="PF02796">
    <property type="entry name" value="HTH_7"/>
    <property type="match status" value="1"/>
</dbReference>
<dbReference type="RefSeq" id="WP_040010250.1">
    <property type="nucleotide sequence ID" value="NZ_CP009574.1"/>
</dbReference>
<keyword evidence="4" id="KW-1185">Reference proteome</keyword>
<dbReference type="InterPro" id="IPR036388">
    <property type="entry name" value="WH-like_DNA-bd_sf"/>
</dbReference>
<dbReference type="GO" id="GO:0003677">
    <property type="term" value="F:DNA binding"/>
    <property type="evidence" value="ECO:0007669"/>
    <property type="project" value="InterPro"/>
</dbReference>
<dbReference type="OrthoDB" id="5605741at2"/>
<feature type="region of interest" description="Disordered" evidence="1">
    <location>
        <begin position="73"/>
        <end position="114"/>
    </location>
</feature>
<reference evidence="3 4" key="1">
    <citation type="submission" date="2014-10" db="EMBL/GenBank/DDBJ databases">
        <title>Whole genome sequence of Francisella endociliophora strain FSC1006, isolated from a laboratory culture of the marine ciliate Euplotes raikovi.</title>
        <authorList>
            <person name="Granberg M."/>
            <person name="Backman S."/>
            <person name="Lundmark E."/>
            <person name="Nilsson E."/>
            <person name="Karlsson E."/>
            <person name="Thelaus J."/>
            <person name="Ohrman C."/>
            <person name="Larkeryd A."/>
            <person name="Stenberg P."/>
        </authorList>
    </citation>
    <scope>NUCLEOTIDE SEQUENCE [LARGE SCALE GENOMIC DNA]</scope>
    <source>
        <strain evidence="3 4">FSC1006</strain>
    </source>
</reference>
<gene>
    <name evidence="3" type="ORF">LO80_07965</name>
</gene>
<dbReference type="Gene3D" id="1.10.10.10">
    <property type="entry name" value="Winged helix-like DNA-binding domain superfamily/Winged helix DNA-binding domain"/>
    <property type="match status" value="1"/>
</dbReference>
<proteinExistence type="predicted"/>